<dbReference type="Proteomes" id="UP001244341">
    <property type="component" value="Chromosome 1b"/>
</dbReference>
<feature type="compositionally biased region" description="Low complexity" evidence="1">
    <location>
        <begin position="30"/>
        <end position="52"/>
    </location>
</feature>
<dbReference type="EMBL" id="CP126208">
    <property type="protein sequence ID" value="WIA07909.1"/>
    <property type="molecule type" value="Genomic_DNA"/>
</dbReference>
<reference evidence="2 3" key="1">
    <citation type="submission" date="2023-05" db="EMBL/GenBank/DDBJ databases">
        <title>A 100% complete, gapless, phased diploid assembly of the Scenedesmus obliquus UTEX 3031 genome.</title>
        <authorList>
            <person name="Biondi T.C."/>
            <person name="Hanschen E.R."/>
            <person name="Kwon T."/>
            <person name="Eng W."/>
            <person name="Kruse C.P.S."/>
            <person name="Koehler S.I."/>
            <person name="Kunde Y."/>
            <person name="Gleasner C.D."/>
            <person name="You Mak K.T."/>
            <person name="Polle J."/>
            <person name="Hovde B.T."/>
            <person name="Starkenburg S.R."/>
        </authorList>
    </citation>
    <scope>NUCLEOTIDE SEQUENCE [LARGE SCALE GENOMIC DNA]</scope>
    <source>
        <strain evidence="2 3">DOE0152z</strain>
    </source>
</reference>
<keyword evidence="3" id="KW-1185">Reference proteome</keyword>
<proteinExistence type="predicted"/>
<protein>
    <submittedName>
        <fullName evidence="2">Uncharacterized protein</fullName>
    </submittedName>
</protein>
<evidence type="ECO:0000313" key="2">
    <source>
        <dbReference type="EMBL" id="WIA07909.1"/>
    </source>
</evidence>
<organism evidence="2 3">
    <name type="scientific">Tetradesmus obliquus</name>
    <name type="common">Green alga</name>
    <name type="synonym">Acutodesmus obliquus</name>
    <dbReference type="NCBI Taxonomy" id="3088"/>
    <lineage>
        <taxon>Eukaryota</taxon>
        <taxon>Viridiplantae</taxon>
        <taxon>Chlorophyta</taxon>
        <taxon>core chlorophytes</taxon>
        <taxon>Chlorophyceae</taxon>
        <taxon>CS clade</taxon>
        <taxon>Sphaeropleales</taxon>
        <taxon>Scenedesmaceae</taxon>
        <taxon>Tetradesmus</taxon>
    </lineage>
</organism>
<feature type="region of interest" description="Disordered" evidence="1">
    <location>
        <begin position="30"/>
        <end position="84"/>
    </location>
</feature>
<sequence>MPPADTGWTAMDATRTAHAAAAAVAEQAEAVDAAASAAAGTAQRDRAAASAEPTAHGAAAGNTEPHQDQMRAAAGPSGDVLGMGAPLTSAEQLAYLSMIQQAAQQHTQ</sequence>
<accession>A0ABY8TG92</accession>
<evidence type="ECO:0000256" key="1">
    <source>
        <dbReference type="SAM" id="MobiDB-lite"/>
    </source>
</evidence>
<gene>
    <name evidence="2" type="ORF">OEZ85_007388</name>
</gene>
<evidence type="ECO:0000313" key="3">
    <source>
        <dbReference type="Proteomes" id="UP001244341"/>
    </source>
</evidence>
<name>A0ABY8TG92_TETOB</name>